<dbReference type="InterPro" id="IPR027939">
    <property type="entry name" value="NMT1/THI5"/>
</dbReference>
<dbReference type="EMBL" id="GBEZ01019867">
    <property type="protein sequence ID" value="JAC66746.1"/>
    <property type="molecule type" value="Transcribed_RNA"/>
</dbReference>
<keyword evidence="9" id="KW-0408">Iron</keyword>
<keyword evidence="8" id="KW-0784">Thiamine biosynthesis</keyword>
<dbReference type="InterPro" id="IPR015168">
    <property type="entry name" value="SsuA/THI5"/>
</dbReference>
<evidence type="ECO:0000256" key="3">
    <source>
        <dbReference type="ARBA" id="ARBA00009406"/>
    </source>
</evidence>
<evidence type="ECO:0000256" key="6">
    <source>
        <dbReference type="ARBA" id="ARBA00022723"/>
    </source>
</evidence>
<comment type="subunit">
    <text evidence="4">Homodimer.</text>
</comment>
<name>A0A061R8B7_9CHLO</name>
<organism evidence="13">
    <name type="scientific">Tetraselmis sp. GSL018</name>
    <dbReference type="NCBI Taxonomy" id="582737"/>
    <lineage>
        <taxon>Eukaryota</taxon>
        <taxon>Viridiplantae</taxon>
        <taxon>Chlorophyta</taxon>
        <taxon>core chlorophytes</taxon>
        <taxon>Chlorodendrophyceae</taxon>
        <taxon>Chlorodendrales</taxon>
        <taxon>Chlorodendraceae</taxon>
        <taxon>Tetraselmis</taxon>
    </lineage>
</organism>
<keyword evidence="5" id="KW-0808">Transferase</keyword>
<keyword evidence="6" id="KW-0479">Metal-binding</keyword>
<evidence type="ECO:0000256" key="11">
    <source>
        <dbReference type="ARBA" id="ARBA00048179"/>
    </source>
</evidence>
<evidence type="ECO:0000256" key="9">
    <source>
        <dbReference type="ARBA" id="ARBA00023004"/>
    </source>
</evidence>
<evidence type="ECO:0000256" key="4">
    <source>
        <dbReference type="ARBA" id="ARBA00011738"/>
    </source>
</evidence>
<comment type="catalytic activity">
    <reaction evidence="11">
        <text>N(6)-(pyridoxal phosphate)-L-lysyl-[4-amino-5-hydroxymethyl-2-methylpyrimidine phosphate synthase] + L-histidyl-[4-amino-5-hydroxymethyl-2-methylpyrimidine phosphate synthase] + 2 Fe(3+) + 4 H2O = L-lysyl-[4-amino-5-hydroxymethyl-2-methylpyrimidine phosphate synthase] + (2S)-2-amino-5-hydroxy-4-oxopentanoyl-[4-amino-5-hydroxymethyl-2-methylpyrimidine phosphate synthase] + 4-amino-2-methyl-5-(phosphooxymethyl)pyrimidine + 3-oxopropanoate + 2 Fe(2+) + 2 H(+)</text>
        <dbReference type="Rhea" id="RHEA:65756"/>
        <dbReference type="Rhea" id="RHEA-COMP:16892"/>
        <dbReference type="Rhea" id="RHEA-COMP:16893"/>
        <dbReference type="Rhea" id="RHEA-COMP:16894"/>
        <dbReference type="Rhea" id="RHEA-COMP:16895"/>
        <dbReference type="ChEBI" id="CHEBI:15377"/>
        <dbReference type="ChEBI" id="CHEBI:15378"/>
        <dbReference type="ChEBI" id="CHEBI:29033"/>
        <dbReference type="ChEBI" id="CHEBI:29034"/>
        <dbReference type="ChEBI" id="CHEBI:29969"/>
        <dbReference type="ChEBI" id="CHEBI:29979"/>
        <dbReference type="ChEBI" id="CHEBI:33190"/>
        <dbReference type="ChEBI" id="CHEBI:58354"/>
        <dbReference type="ChEBI" id="CHEBI:143915"/>
        <dbReference type="ChEBI" id="CHEBI:157692"/>
    </reaction>
    <physiologicalReaction direction="left-to-right" evidence="11">
        <dbReference type="Rhea" id="RHEA:65757"/>
    </physiologicalReaction>
</comment>
<sequence>MENKQEEIVLALDWTPNTNHTGFYVAKALGLYEREGLKVRFVGTNDKIYQGSYSPSDSDSNTKYVTPCSQVAEGKATFAINSPEGVVNWNTCPGRPCLKAVAAILQKQTSAVVSPSTGTVGRPRDLDGRTYASYAARFEGRIVQQMVINDGGEGKFQEMTPPMLGIFETIMKGKADATWVFMGWEGIEAQLKGVSLNAFYPQDYGIPYAYAPCLVAHPDTLQNKPEVIRRFLSASARGWQMAAKRPEESALTLVKLALEENGVKLNPAMTEQSAAYLADKCLDEETGEWGVMKEEVWDRYISWMCDSGLLTTAMQSRHPDAKMDKVSLDDLRAGRAGDRIPRERVPKVFTNEFLPKGGT</sequence>
<evidence type="ECO:0000256" key="1">
    <source>
        <dbReference type="ARBA" id="ARBA00003469"/>
    </source>
</evidence>
<evidence type="ECO:0000256" key="10">
    <source>
        <dbReference type="ARBA" id="ARBA00033171"/>
    </source>
</evidence>
<feature type="domain" description="SsuA/THI5-like" evidence="12">
    <location>
        <begin position="65"/>
        <end position="248"/>
    </location>
</feature>
<comment type="pathway">
    <text evidence="2">Cofactor biosynthesis; thiamine diphosphate biosynthesis.</text>
</comment>
<dbReference type="PANTHER" id="PTHR31528">
    <property type="entry name" value="4-AMINO-5-HYDROXYMETHYL-2-METHYLPYRIMIDINE PHOSPHATE SYNTHASE THI11-RELATED"/>
    <property type="match status" value="1"/>
</dbReference>
<evidence type="ECO:0000256" key="8">
    <source>
        <dbReference type="ARBA" id="ARBA00022977"/>
    </source>
</evidence>
<dbReference type="GO" id="GO:0009228">
    <property type="term" value="P:thiamine biosynthetic process"/>
    <property type="evidence" value="ECO:0007669"/>
    <property type="project" value="UniProtKB-KW"/>
</dbReference>
<accession>A0A061R8B7</accession>
<evidence type="ECO:0000259" key="12">
    <source>
        <dbReference type="Pfam" id="PF09084"/>
    </source>
</evidence>
<dbReference type="GO" id="GO:0016740">
    <property type="term" value="F:transferase activity"/>
    <property type="evidence" value="ECO:0007669"/>
    <property type="project" value="UniProtKB-KW"/>
</dbReference>
<evidence type="ECO:0000256" key="7">
    <source>
        <dbReference type="ARBA" id="ARBA00022898"/>
    </source>
</evidence>
<gene>
    <name evidence="13" type="ORF">TSPGSL018_12899</name>
</gene>
<protein>
    <recommendedName>
        <fullName evidence="10">Thiamine pyrimidine synthase</fullName>
    </recommendedName>
</protein>
<dbReference type="UniPathway" id="UPA00060"/>
<dbReference type="GO" id="GO:0046872">
    <property type="term" value="F:metal ion binding"/>
    <property type="evidence" value="ECO:0007669"/>
    <property type="project" value="UniProtKB-KW"/>
</dbReference>
<evidence type="ECO:0000313" key="13">
    <source>
        <dbReference type="EMBL" id="JAC66746.1"/>
    </source>
</evidence>
<proteinExistence type="inferred from homology"/>
<dbReference type="PANTHER" id="PTHR31528:SF1">
    <property type="entry name" value="4-AMINO-5-HYDROXYMETHYL-2-METHYLPYRIMIDINE PHOSPHATE SYNTHASE THI11-RELATED"/>
    <property type="match status" value="1"/>
</dbReference>
<evidence type="ECO:0000256" key="5">
    <source>
        <dbReference type="ARBA" id="ARBA00022679"/>
    </source>
</evidence>
<dbReference type="AlphaFoldDB" id="A0A061R8B7"/>
<keyword evidence="7" id="KW-0663">Pyridoxal phosphate</keyword>
<feature type="domain" description="SsuA/THI5-like" evidence="12">
    <location>
        <begin position="17"/>
        <end position="46"/>
    </location>
</feature>
<comment type="similarity">
    <text evidence="3">Belongs to the NMT1/THI5 family.</text>
</comment>
<comment type="function">
    <text evidence="1">Responsible for the formation of the pyrimidine heterocycle in the thiamine biosynthesis pathway. Catalyzes the formation of hydroxymethylpyrimidine phosphate (HMP-P) from histidine and pyridoxal phosphate (PLP). The protein uses PLP and the active site histidine to form HMP-P, generating an inactive enzyme. The enzyme can only undergo a single turnover, which suggests it is a suicide enzyme.</text>
</comment>
<dbReference type="SUPFAM" id="SSF53850">
    <property type="entry name" value="Periplasmic binding protein-like II"/>
    <property type="match status" value="1"/>
</dbReference>
<reference evidence="13" key="1">
    <citation type="submission" date="2014-05" db="EMBL/GenBank/DDBJ databases">
        <title>The transcriptome of the halophilic microalga Tetraselmis sp. GSL018 isolated from the Great Salt Lake, Utah.</title>
        <authorList>
            <person name="Jinkerson R.E."/>
            <person name="D'Adamo S."/>
            <person name="Posewitz M.C."/>
        </authorList>
    </citation>
    <scope>NUCLEOTIDE SEQUENCE</scope>
    <source>
        <strain evidence="13">GSL018</strain>
    </source>
</reference>
<dbReference type="Pfam" id="PF09084">
    <property type="entry name" value="NMT1"/>
    <property type="match status" value="2"/>
</dbReference>
<evidence type="ECO:0000256" key="2">
    <source>
        <dbReference type="ARBA" id="ARBA00004948"/>
    </source>
</evidence>
<dbReference type="GO" id="GO:0009229">
    <property type="term" value="P:thiamine diphosphate biosynthetic process"/>
    <property type="evidence" value="ECO:0007669"/>
    <property type="project" value="UniProtKB-UniPathway"/>
</dbReference>
<dbReference type="Gene3D" id="3.40.190.10">
    <property type="entry name" value="Periplasmic binding protein-like II"/>
    <property type="match status" value="2"/>
</dbReference>